<comment type="caution">
    <text evidence="1">The sequence shown here is derived from an EMBL/GenBank/DDBJ whole genome shotgun (WGS) entry which is preliminary data.</text>
</comment>
<name>A0A4Q7NBD4_9ACTN</name>
<protein>
    <submittedName>
        <fullName evidence="1">Uncharacterized protein</fullName>
    </submittedName>
</protein>
<accession>A0A4Q7NBD4</accession>
<proteinExistence type="predicted"/>
<dbReference type="EMBL" id="SGXD01000005">
    <property type="protein sequence ID" value="RZS79927.1"/>
    <property type="molecule type" value="Genomic_DNA"/>
</dbReference>
<organism evidence="1 2">
    <name type="scientific">Motilibacter rhizosphaerae</name>
    <dbReference type="NCBI Taxonomy" id="598652"/>
    <lineage>
        <taxon>Bacteria</taxon>
        <taxon>Bacillati</taxon>
        <taxon>Actinomycetota</taxon>
        <taxon>Actinomycetes</taxon>
        <taxon>Motilibacterales</taxon>
        <taxon>Motilibacteraceae</taxon>
        <taxon>Motilibacter</taxon>
    </lineage>
</organism>
<dbReference type="Proteomes" id="UP000293638">
    <property type="component" value="Unassembled WGS sequence"/>
</dbReference>
<dbReference type="AlphaFoldDB" id="A0A4Q7NBD4"/>
<evidence type="ECO:0000313" key="2">
    <source>
        <dbReference type="Proteomes" id="UP000293638"/>
    </source>
</evidence>
<gene>
    <name evidence="1" type="ORF">EV189_3406</name>
</gene>
<reference evidence="1 2" key="1">
    <citation type="submission" date="2019-02" db="EMBL/GenBank/DDBJ databases">
        <title>Genomic Encyclopedia of Type Strains, Phase IV (KMG-IV): sequencing the most valuable type-strain genomes for metagenomic binning, comparative biology and taxonomic classification.</title>
        <authorList>
            <person name="Goeker M."/>
        </authorList>
    </citation>
    <scope>NUCLEOTIDE SEQUENCE [LARGE SCALE GENOMIC DNA]</scope>
    <source>
        <strain evidence="1 2">DSM 45622</strain>
    </source>
</reference>
<sequence length="74" mass="8489">MLQQLWAYAGEVVWLPTEDGWVQGQPEPDVIEGEWRAQSPCLEREHHDMMRLDGDWMVCVDCGRTSDENARAGT</sequence>
<keyword evidence="2" id="KW-1185">Reference proteome</keyword>
<evidence type="ECO:0000313" key="1">
    <source>
        <dbReference type="EMBL" id="RZS79927.1"/>
    </source>
</evidence>